<proteinExistence type="predicted"/>
<gene>
    <name evidence="1" type="ORF">EG352_07815</name>
</gene>
<name>A0AAD1DUC9_CHRID</name>
<dbReference type="Proteomes" id="UP000269015">
    <property type="component" value="Chromosome"/>
</dbReference>
<accession>A0AAD1DUC9</accession>
<protein>
    <submittedName>
        <fullName evidence="1">Uncharacterized protein</fullName>
    </submittedName>
</protein>
<reference evidence="1 2" key="1">
    <citation type="submission" date="2018-11" db="EMBL/GenBank/DDBJ databases">
        <title>Proposal to divide the Flavobacteriaceae and reorganize its genera based on Amino Acid Identity values calculated from whole genome sequences.</title>
        <authorList>
            <person name="Nicholson A.C."/>
            <person name="Gulvik C.A."/>
            <person name="Whitney A.M."/>
            <person name="Humrighouse B.W."/>
            <person name="Bell M."/>
            <person name="Holmes B."/>
            <person name="Steigerwalt A.G."/>
            <person name="Villarma A."/>
            <person name="Sheth M."/>
            <person name="Batra D."/>
            <person name="Pryor J."/>
            <person name="Bernardet J.-F."/>
            <person name="Hugo C."/>
            <person name="Kampfer P."/>
            <person name="Newman J."/>
            <person name="McQuiston J.R."/>
        </authorList>
    </citation>
    <scope>NUCLEOTIDE SEQUENCE [LARGE SCALE GENOMIC DNA]</scope>
    <source>
        <strain evidence="1 2">H5559</strain>
    </source>
</reference>
<evidence type="ECO:0000313" key="2">
    <source>
        <dbReference type="Proteomes" id="UP000269015"/>
    </source>
</evidence>
<sequence length="69" mass="8087">MKRYLKINFGIKTILSLMVTYFEFVFVDVFPQAYQCISTTLIKFLYQSSDIFTPVITISIKIYKTIMNG</sequence>
<dbReference type="EMBL" id="CP033930">
    <property type="protein sequence ID" value="AZB17680.1"/>
    <property type="molecule type" value="Genomic_DNA"/>
</dbReference>
<organism evidence="1 2">
    <name type="scientific">Chryseobacterium indologenes</name>
    <name type="common">Flavobacterium indologenes</name>
    <dbReference type="NCBI Taxonomy" id="253"/>
    <lineage>
        <taxon>Bacteria</taxon>
        <taxon>Pseudomonadati</taxon>
        <taxon>Bacteroidota</taxon>
        <taxon>Flavobacteriia</taxon>
        <taxon>Flavobacteriales</taxon>
        <taxon>Weeksellaceae</taxon>
        <taxon>Chryseobacterium group</taxon>
        <taxon>Chryseobacterium</taxon>
    </lineage>
</organism>
<evidence type="ECO:0000313" key="1">
    <source>
        <dbReference type="EMBL" id="AZB17680.1"/>
    </source>
</evidence>
<dbReference type="AlphaFoldDB" id="A0AAD1DUC9"/>